<evidence type="ECO:0000313" key="2">
    <source>
        <dbReference type="EMBL" id="ACG45191.1"/>
    </source>
</evidence>
<organism evidence="2">
    <name type="scientific">Zea mays</name>
    <name type="common">Maize</name>
    <dbReference type="NCBI Taxonomy" id="4577"/>
    <lineage>
        <taxon>Eukaryota</taxon>
        <taxon>Viridiplantae</taxon>
        <taxon>Streptophyta</taxon>
        <taxon>Embryophyta</taxon>
        <taxon>Tracheophyta</taxon>
        <taxon>Spermatophyta</taxon>
        <taxon>Magnoliopsida</taxon>
        <taxon>Liliopsida</taxon>
        <taxon>Poales</taxon>
        <taxon>Poaceae</taxon>
        <taxon>PACMAD clade</taxon>
        <taxon>Panicoideae</taxon>
        <taxon>Andropogonodae</taxon>
        <taxon>Andropogoneae</taxon>
        <taxon>Tripsacinae</taxon>
        <taxon>Zea</taxon>
    </lineage>
</organism>
<feature type="compositionally biased region" description="Basic residues" evidence="1">
    <location>
        <begin position="1"/>
        <end position="11"/>
    </location>
</feature>
<name>B6U758_MAIZE</name>
<dbReference type="AlphaFoldDB" id="B6U758"/>
<feature type="compositionally biased region" description="Basic residues" evidence="1">
    <location>
        <begin position="27"/>
        <end position="38"/>
    </location>
</feature>
<dbReference type="EMBL" id="EU973073">
    <property type="protein sequence ID" value="ACG45191.1"/>
    <property type="molecule type" value="mRNA"/>
</dbReference>
<protein>
    <submittedName>
        <fullName evidence="2">Uncharacterized protein</fullName>
    </submittedName>
</protein>
<proteinExistence type="evidence at transcript level"/>
<evidence type="ECO:0000256" key="1">
    <source>
        <dbReference type="SAM" id="MobiDB-lite"/>
    </source>
</evidence>
<sequence>MARRGSHKRGCASRTTSWTRTMASPLRGRRPSRRAPRR</sequence>
<feature type="compositionally biased region" description="Polar residues" evidence="1">
    <location>
        <begin position="13"/>
        <end position="22"/>
    </location>
</feature>
<reference evidence="2" key="1">
    <citation type="journal article" date="2009" name="Plant Mol. Biol.">
        <title>Insights into corn genes derived from large-scale cDNA sequencing.</title>
        <authorList>
            <person name="Alexandrov N.N."/>
            <person name="Brover V.V."/>
            <person name="Freidin S."/>
            <person name="Troukhan M.E."/>
            <person name="Tatarinova T.V."/>
            <person name="Zhang H."/>
            <person name="Swaller T.J."/>
            <person name="Lu Y.P."/>
            <person name="Bouck J."/>
            <person name="Flavell R.B."/>
            <person name="Feldmann K.A."/>
        </authorList>
    </citation>
    <scope>NUCLEOTIDE SEQUENCE</scope>
</reference>
<accession>B6U758</accession>
<feature type="region of interest" description="Disordered" evidence="1">
    <location>
        <begin position="1"/>
        <end position="38"/>
    </location>
</feature>